<dbReference type="HOGENOM" id="CLU_458910_0_0_1"/>
<dbReference type="Pfam" id="PF13948">
    <property type="entry name" value="DUF4215"/>
    <property type="match status" value="4"/>
</dbReference>
<evidence type="ECO:0000256" key="3">
    <source>
        <dbReference type="ARBA" id="ARBA00023157"/>
    </source>
</evidence>
<dbReference type="SUPFAM" id="SSF57184">
    <property type="entry name" value="Growth factor receptor domain"/>
    <property type="match status" value="2"/>
</dbReference>
<dbReference type="InParanoid" id="A0DA30"/>
<dbReference type="PANTHER" id="PTHR38934:SF6">
    <property type="entry name" value="CHROMOSOME UNDETERMINED SCAFFOLD_176, WHOLE GENOME SHOTGUN SEQUENCE"/>
    <property type="match status" value="1"/>
</dbReference>
<dbReference type="PANTHER" id="PTHR38934">
    <property type="entry name" value="HYPHALLY REGULATED CELL WALL PROTEIN 1"/>
    <property type="match status" value="1"/>
</dbReference>
<dbReference type="RefSeq" id="XP_001447294.1">
    <property type="nucleotide sequence ID" value="XM_001447257.1"/>
</dbReference>
<evidence type="ECO:0008006" key="6">
    <source>
        <dbReference type="Google" id="ProtNLM"/>
    </source>
</evidence>
<dbReference type="InterPro" id="IPR011936">
    <property type="entry name" value="Myxo_disulph_rpt"/>
</dbReference>
<dbReference type="AlphaFoldDB" id="A0DA30"/>
<proteinExistence type="predicted"/>
<dbReference type="OrthoDB" id="293816at2759"/>
<keyword evidence="1" id="KW-0732">Signal</keyword>
<dbReference type="Proteomes" id="UP000000600">
    <property type="component" value="Unassembled WGS sequence"/>
</dbReference>
<evidence type="ECO:0000256" key="1">
    <source>
        <dbReference type="ARBA" id="ARBA00022729"/>
    </source>
</evidence>
<keyword evidence="5" id="KW-1185">Reference proteome</keyword>
<keyword evidence="3" id="KW-1015">Disulfide bond</keyword>
<protein>
    <recommendedName>
        <fullName evidence="6">TNFR-Cys domain-containing protein</fullName>
    </recommendedName>
</protein>
<dbReference type="GeneID" id="5033079"/>
<reference evidence="4 5" key="1">
    <citation type="journal article" date="2006" name="Nature">
        <title>Global trends of whole-genome duplications revealed by the ciliate Paramecium tetraurelia.</title>
        <authorList>
            <consortium name="Genoscope"/>
            <person name="Aury J.-M."/>
            <person name="Jaillon O."/>
            <person name="Duret L."/>
            <person name="Noel B."/>
            <person name="Jubin C."/>
            <person name="Porcel B.M."/>
            <person name="Segurens B."/>
            <person name="Daubin V."/>
            <person name="Anthouard V."/>
            <person name="Aiach N."/>
            <person name="Arnaiz O."/>
            <person name="Billaut A."/>
            <person name="Beisson J."/>
            <person name="Blanc I."/>
            <person name="Bouhouche K."/>
            <person name="Camara F."/>
            <person name="Duharcourt S."/>
            <person name="Guigo R."/>
            <person name="Gogendeau D."/>
            <person name="Katinka M."/>
            <person name="Keller A.-M."/>
            <person name="Kissmehl R."/>
            <person name="Klotz C."/>
            <person name="Koll F."/>
            <person name="Le Moue A."/>
            <person name="Lepere C."/>
            <person name="Malinsky S."/>
            <person name="Nowacki M."/>
            <person name="Nowak J.K."/>
            <person name="Plattner H."/>
            <person name="Poulain J."/>
            <person name="Ruiz F."/>
            <person name="Serrano V."/>
            <person name="Zagulski M."/>
            <person name="Dessen P."/>
            <person name="Betermier M."/>
            <person name="Weissenbach J."/>
            <person name="Scarpelli C."/>
            <person name="Schachter V."/>
            <person name="Sperling L."/>
            <person name="Meyer E."/>
            <person name="Cohen J."/>
            <person name="Wincker P."/>
        </authorList>
    </citation>
    <scope>NUCLEOTIDE SEQUENCE [LARGE SCALE GENOMIC DNA]</scope>
    <source>
        <strain evidence="4 5">Stock d4-2</strain>
    </source>
</reference>
<gene>
    <name evidence="4" type="ORF">GSPATT00039347001</name>
</gene>
<name>A0DA30_PARTE</name>
<dbReference type="EMBL" id="CT868342">
    <property type="protein sequence ID" value="CAK79897.1"/>
    <property type="molecule type" value="Genomic_DNA"/>
</dbReference>
<sequence>MLLQLSTFMCTLLSRQMFAMFTRLFIERIKKLFHMNYLQNQYDYQNLASVITQTQLFFQQNSFLSTISLQSFGLQSIQNMEQIKQIYFTYFQNSLQIDQQIDYFDEKGHCMIHYLKQKENTIIYANCFESEIECQQMCVSCTILQCQLILKDKLEQACIQICGDGILAKNEECDTQVQNNLGTCANCKQNCPTNCQFCKLGICINCQIGYQLDLINNSCNSICGDQLITLSETCDDGNNIIYDGCHNCQFQCQEICSNCHYGNAFHVYKSTFMINKQENAVIRNNVMKKKDYIMMNMKIYALQSAEITLKLVMNSVMMEMNRLMMDVINANRIQGQCIQCVEGYNIQNQICVRTCGDGRVLESEMCDNGNDNSRDGCTQCIIDIGFQCIVVEQKSFCFLCHVNCANCINIKGDIKCSSYQKGYFLHDNECHQCSEQCEDCERSPNKCTQCKIDKCQRCHNQLGLYADYNIRKCVTQCGDHIKAGYEQCDDGNKLDQDACNSFCQIEKGSECTSNFCKKIPEKQVEVTFSNSSTTNNLELKSEIDLLTLCTLIQIKIVSFKCMSLIILQLHFQQIKHPLMHAKLTFSSIKLLQKST</sequence>
<dbReference type="NCBIfam" id="TIGR02232">
    <property type="entry name" value="myxo_disulf_rpt"/>
    <property type="match status" value="3"/>
</dbReference>
<evidence type="ECO:0000313" key="4">
    <source>
        <dbReference type="EMBL" id="CAK79897.1"/>
    </source>
</evidence>
<dbReference type="InterPro" id="IPR009030">
    <property type="entry name" value="Growth_fac_rcpt_cys_sf"/>
</dbReference>
<evidence type="ECO:0000313" key="5">
    <source>
        <dbReference type="Proteomes" id="UP000000600"/>
    </source>
</evidence>
<dbReference type="KEGG" id="ptm:GSPATT00039347001"/>
<organism evidence="4 5">
    <name type="scientific">Paramecium tetraurelia</name>
    <dbReference type="NCBI Taxonomy" id="5888"/>
    <lineage>
        <taxon>Eukaryota</taxon>
        <taxon>Sar</taxon>
        <taxon>Alveolata</taxon>
        <taxon>Ciliophora</taxon>
        <taxon>Intramacronucleata</taxon>
        <taxon>Oligohymenophorea</taxon>
        <taxon>Peniculida</taxon>
        <taxon>Parameciidae</taxon>
        <taxon>Paramecium</taxon>
    </lineage>
</organism>
<accession>A0DA30</accession>
<keyword evidence="2" id="KW-0677">Repeat</keyword>
<evidence type="ECO:0000256" key="2">
    <source>
        <dbReference type="ARBA" id="ARBA00022737"/>
    </source>
</evidence>